<protein>
    <recommendedName>
        <fullName evidence="5">Ras-like protein family member 10B</fullName>
    </recommendedName>
</protein>
<accession>A0AAN8PNU9</accession>
<dbReference type="SUPFAM" id="SSF52540">
    <property type="entry name" value="P-loop containing nucleoside triphosphate hydrolases"/>
    <property type="match status" value="1"/>
</dbReference>
<dbReference type="SMART" id="SM00173">
    <property type="entry name" value="RAS"/>
    <property type="match status" value="1"/>
</dbReference>
<dbReference type="PROSITE" id="PS51421">
    <property type="entry name" value="RAS"/>
    <property type="match status" value="1"/>
</dbReference>
<dbReference type="Gene3D" id="3.40.50.300">
    <property type="entry name" value="P-loop containing nucleotide triphosphate hydrolases"/>
    <property type="match status" value="1"/>
</dbReference>
<dbReference type="AlphaFoldDB" id="A0AAN8PNU9"/>
<dbReference type="PRINTS" id="PR00449">
    <property type="entry name" value="RASTRNSFRMNG"/>
</dbReference>
<evidence type="ECO:0000313" key="3">
    <source>
        <dbReference type="Proteomes" id="UP001359485"/>
    </source>
</evidence>
<dbReference type="Proteomes" id="UP001372834">
    <property type="component" value="Unassembled WGS sequence"/>
</dbReference>
<sequence>MDFVKVVLLGGSGVGKTSIVQRFVHNEFNEKYTPTEQKETYYPSIIINDHLYELKISDLPVISYFPVNSYYEWTDYRFYGLRSATAYILVFDLSNVETFQFVRTMREQMMESRDMKHVPLLIVGNKQDLIAADSGANSGMTVLSGSNSVSNGLDLNQRKRRDIVNLVKKHWKCNYVECSAKHNWRVIAVFKELMEVIDSMDPNKNHNKEVYSSPMIDNIQEALDGNKCVIL</sequence>
<evidence type="ECO:0000313" key="2">
    <source>
        <dbReference type="EMBL" id="KAK6629352.1"/>
    </source>
</evidence>
<reference evidence="2 4" key="1">
    <citation type="submission" date="2023-10" db="EMBL/GenBank/DDBJ databases">
        <title>Genomes of two closely related lineages of the louse Polyplax serrata with different host specificities.</title>
        <authorList>
            <person name="Martinu J."/>
            <person name="Tarabai H."/>
            <person name="Stefka J."/>
            <person name="Hypsa V."/>
        </authorList>
    </citation>
    <scope>NUCLEOTIDE SEQUENCE [LARGE SCALE GENOMIC DNA]</scope>
    <source>
        <strain evidence="1">98ZLc_SE</strain>
        <strain evidence="2">HR10_N</strain>
    </source>
</reference>
<organism evidence="2 4">
    <name type="scientific">Polyplax serrata</name>
    <name type="common">Common mouse louse</name>
    <dbReference type="NCBI Taxonomy" id="468196"/>
    <lineage>
        <taxon>Eukaryota</taxon>
        <taxon>Metazoa</taxon>
        <taxon>Ecdysozoa</taxon>
        <taxon>Arthropoda</taxon>
        <taxon>Hexapoda</taxon>
        <taxon>Insecta</taxon>
        <taxon>Pterygota</taxon>
        <taxon>Neoptera</taxon>
        <taxon>Paraneoptera</taxon>
        <taxon>Psocodea</taxon>
        <taxon>Troctomorpha</taxon>
        <taxon>Phthiraptera</taxon>
        <taxon>Anoplura</taxon>
        <taxon>Polyplacidae</taxon>
        <taxon>Polyplax</taxon>
    </lineage>
</organism>
<comment type="caution">
    <text evidence="2">The sequence shown here is derived from an EMBL/GenBank/DDBJ whole genome shotgun (WGS) entry which is preliminary data.</text>
</comment>
<dbReference type="InterPro" id="IPR052661">
    <property type="entry name" value="Ras-like_GTPase_Reg"/>
</dbReference>
<dbReference type="PROSITE" id="PS51419">
    <property type="entry name" value="RAB"/>
    <property type="match status" value="1"/>
</dbReference>
<dbReference type="EMBL" id="JAWJWE010000036">
    <property type="protein sequence ID" value="KAK6629352.1"/>
    <property type="molecule type" value="Genomic_DNA"/>
</dbReference>
<dbReference type="SMART" id="SM00175">
    <property type="entry name" value="RAB"/>
    <property type="match status" value="1"/>
</dbReference>
<dbReference type="PANTHER" id="PTHR46350">
    <property type="entry name" value="RAS LIKE FAMILY 10 MEMBER B-RELATED"/>
    <property type="match status" value="1"/>
</dbReference>
<gene>
    <name evidence="2" type="ORF">RUM43_003169</name>
    <name evidence="1" type="ORF">RUM44_009478</name>
</gene>
<dbReference type="SMART" id="SM00174">
    <property type="entry name" value="RHO"/>
    <property type="match status" value="1"/>
</dbReference>
<evidence type="ECO:0000313" key="1">
    <source>
        <dbReference type="EMBL" id="KAK6627001.1"/>
    </source>
</evidence>
<dbReference type="Proteomes" id="UP001359485">
    <property type="component" value="Unassembled WGS sequence"/>
</dbReference>
<dbReference type="PANTHER" id="PTHR46350:SF2">
    <property type="entry name" value="RAS LIKE FAMILY 10 MEMBER B"/>
    <property type="match status" value="1"/>
</dbReference>
<dbReference type="InterPro" id="IPR001806">
    <property type="entry name" value="Small_GTPase"/>
</dbReference>
<dbReference type="EMBL" id="JAWJWF010000045">
    <property type="protein sequence ID" value="KAK6627001.1"/>
    <property type="molecule type" value="Genomic_DNA"/>
</dbReference>
<dbReference type="Pfam" id="PF00071">
    <property type="entry name" value="Ras"/>
    <property type="match status" value="1"/>
</dbReference>
<dbReference type="InterPro" id="IPR027417">
    <property type="entry name" value="P-loop_NTPase"/>
</dbReference>
<proteinExistence type="predicted"/>
<dbReference type="GO" id="GO:0005525">
    <property type="term" value="F:GTP binding"/>
    <property type="evidence" value="ECO:0007669"/>
    <property type="project" value="InterPro"/>
</dbReference>
<evidence type="ECO:0000313" key="4">
    <source>
        <dbReference type="Proteomes" id="UP001372834"/>
    </source>
</evidence>
<keyword evidence="3" id="KW-1185">Reference proteome</keyword>
<name>A0AAN8PNU9_POLSC</name>
<evidence type="ECO:0008006" key="5">
    <source>
        <dbReference type="Google" id="ProtNLM"/>
    </source>
</evidence>
<dbReference type="GO" id="GO:0003924">
    <property type="term" value="F:GTPase activity"/>
    <property type="evidence" value="ECO:0007669"/>
    <property type="project" value="InterPro"/>
</dbReference>